<evidence type="ECO:0000313" key="10">
    <source>
        <dbReference type="EMBL" id="NXP20683.1"/>
    </source>
</evidence>
<evidence type="ECO:0000256" key="8">
    <source>
        <dbReference type="SAM" id="MobiDB-lite"/>
    </source>
</evidence>
<evidence type="ECO:0000256" key="7">
    <source>
        <dbReference type="ARBA" id="ARBA00023242"/>
    </source>
</evidence>
<dbReference type="GO" id="GO:0008013">
    <property type="term" value="F:beta-catenin binding"/>
    <property type="evidence" value="ECO:0007669"/>
    <property type="project" value="InterPro"/>
</dbReference>
<dbReference type="SMART" id="SM01281">
    <property type="entry name" value="Med12"/>
    <property type="match status" value="1"/>
</dbReference>
<dbReference type="PANTHER" id="PTHR46007:SF3">
    <property type="entry name" value="MEDIATOR OF RNA POLYMERASE II TRANSCRIPTION SUBUNIT 12-LIKE PROTEIN"/>
    <property type="match status" value="1"/>
</dbReference>
<keyword evidence="3" id="KW-0678">Repressor</keyword>
<evidence type="ECO:0000256" key="3">
    <source>
        <dbReference type="ARBA" id="ARBA00022491"/>
    </source>
</evidence>
<keyword evidence="6" id="KW-0804">Transcription</keyword>
<evidence type="ECO:0000313" key="11">
    <source>
        <dbReference type="Proteomes" id="UP000580825"/>
    </source>
</evidence>
<keyword evidence="7" id="KW-0539">Nucleus</keyword>
<feature type="non-terminal residue" evidence="10">
    <location>
        <position position="2148"/>
    </location>
</feature>
<dbReference type="GO" id="GO:0045944">
    <property type="term" value="P:positive regulation of transcription by RNA polymerase II"/>
    <property type="evidence" value="ECO:0007669"/>
    <property type="project" value="TreeGrafter"/>
</dbReference>
<evidence type="ECO:0000256" key="1">
    <source>
        <dbReference type="ARBA" id="ARBA00004123"/>
    </source>
</evidence>
<comment type="similarity">
    <text evidence="2">Belongs to the Mediator complex subunit 12 family.</text>
</comment>
<feature type="compositionally biased region" description="Low complexity" evidence="8">
    <location>
        <begin position="2123"/>
        <end position="2137"/>
    </location>
</feature>
<evidence type="ECO:0000259" key="9">
    <source>
        <dbReference type="SMART" id="SM01281"/>
    </source>
</evidence>
<feature type="region of interest" description="Disordered" evidence="8">
    <location>
        <begin position="1440"/>
        <end position="1464"/>
    </location>
</feature>
<dbReference type="Pfam" id="PF12144">
    <property type="entry name" value="Med12-PQL"/>
    <property type="match status" value="1"/>
</dbReference>
<proteinExistence type="inferred from homology"/>
<feature type="compositionally biased region" description="Basic and acidic residues" evidence="8">
    <location>
        <begin position="1440"/>
        <end position="1459"/>
    </location>
</feature>
<feature type="region of interest" description="Disordered" evidence="8">
    <location>
        <begin position="2123"/>
        <end position="2148"/>
    </location>
</feature>
<keyword evidence="11" id="KW-1185">Reference proteome</keyword>
<feature type="non-terminal residue" evidence="10">
    <location>
        <position position="1"/>
    </location>
</feature>
<dbReference type="InterPro" id="IPR051647">
    <property type="entry name" value="Mediator_comp_sub12"/>
</dbReference>
<evidence type="ECO:0000256" key="5">
    <source>
        <dbReference type="ARBA" id="ARBA00023159"/>
    </source>
</evidence>
<evidence type="ECO:0000256" key="4">
    <source>
        <dbReference type="ARBA" id="ARBA00023015"/>
    </source>
</evidence>
<feature type="region of interest" description="Disordered" evidence="8">
    <location>
        <begin position="1729"/>
        <end position="1800"/>
    </location>
</feature>
<dbReference type="InterPro" id="IPR019035">
    <property type="entry name" value="Mediator_Med12"/>
</dbReference>
<keyword evidence="4" id="KW-0805">Transcription regulation</keyword>
<reference evidence="10 11" key="1">
    <citation type="submission" date="2019-09" db="EMBL/GenBank/DDBJ databases">
        <title>Bird 10,000 Genomes (B10K) Project - Family phase.</title>
        <authorList>
            <person name="Zhang G."/>
        </authorList>
    </citation>
    <scope>NUCLEOTIDE SEQUENCE [LARGE SCALE GENOMIC DNA]</scope>
    <source>
        <strain evidence="10">B10K-DU-002-46</strain>
        <tissue evidence="10">Muscle</tissue>
    </source>
</reference>
<comment type="caution">
    <text evidence="10">The sequence shown here is derived from an EMBL/GenBank/DDBJ whole genome shotgun (WGS) entry which is preliminary data.</text>
</comment>
<dbReference type="PANTHER" id="PTHR46007">
    <property type="entry name" value="MEDIATOR OF RNA POLYMERASE II TRANSCRIPTION SUBUNIT 12"/>
    <property type="match status" value="1"/>
</dbReference>
<evidence type="ECO:0000256" key="2">
    <source>
        <dbReference type="ARBA" id="ARBA00010289"/>
    </source>
</evidence>
<keyword evidence="5" id="KW-0010">Activator</keyword>
<protein>
    <submittedName>
        <fullName evidence="10">MD12L protein</fullName>
    </submittedName>
</protein>
<dbReference type="EMBL" id="VXBX01003263">
    <property type="protein sequence ID" value="NXP20683.1"/>
    <property type="molecule type" value="Genomic_DNA"/>
</dbReference>
<dbReference type="Proteomes" id="UP000580825">
    <property type="component" value="Unassembled WGS sequence"/>
</dbReference>
<comment type="subcellular location">
    <subcellularLocation>
        <location evidence="1">Nucleus</location>
    </subcellularLocation>
</comment>
<organism evidence="10 11">
    <name type="scientific">Scytalopus superciliaris</name>
    <dbReference type="NCBI Taxonomy" id="312124"/>
    <lineage>
        <taxon>Eukaryota</taxon>
        <taxon>Metazoa</taxon>
        <taxon>Chordata</taxon>
        <taxon>Craniata</taxon>
        <taxon>Vertebrata</taxon>
        <taxon>Euteleostomi</taxon>
        <taxon>Archelosauria</taxon>
        <taxon>Archosauria</taxon>
        <taxon>Dinosauria</taxon>
        <taxon>Saurischia</taxon>
        <taxon>Theropoda</taxon>
        <taxon>Coelurosauria</taxon>
        <taxon>Aves</taxon>
        <taxon>Neognathae</taxon>
        <taxon>Neoaves</taxon>
        <taxon>Telluraves</taxon>
        <taxon>Australaves</taxon>
        <taxon>Passeriformes</taxon>
        <taxon>Rhinocryptidae</taxon>
        <taxon>Scytalopus</taxon>
    </lineage>
</organism>
<gene>
    <name evidence="10" type="primary">Med12l</name>
    <name evidence="10" type="ORF">SCYSUP_R03220</name>
</gene>
<dbReference type="Pfam" id="PF12145">
    <property type="entry name" value="Med12-LCEWAV"/>
    <property type="match status" value="1"/>
</dbReference>
<name>A0A7L1YE06_9PASS</name>
<evidence type="ECO:0000256" key="6">
    <source>
        <dbReference type="ARBA" id="ARBA00023163"/>
    </source>
</evidence>
<dbReference type="InterPro" id="IPR021990">
    <property type="entry name" value="Mediator_Med12_LCEWAV"/>
</dbReference>
<feature type="compositionally biased region" description="Basic residues" evidence="8">
    <location>
        <begin position="1776"/>
        <end position="1785"/>
    </location>
</feature>
<dbReference type="GO" id="GO:0003713">
    <property type="term" value="F:transcription coactivator activity"/>
    <property type="evidence" value="ECO:0007669"/>
    <property type="project" value="TreeGrafter"/>
</dbReference>
<feature type="domain" description="Mediator complex subunit Med12" evidence="9">
    <location>
        <begin position="69"/>
        <end position="129"/>
    </location>
</feature>
<accession>A0A7L1YE06</accession>
<dbReference type="Pfam" id="PF09497">
    <property type="entry name" value="Med12"/>
    <property type="match status" value="1"/>
</dbReference>
<sequence>QDELTAVNVKQGFSNQPAFSGDEHGSARNIVINASKVGAYFSSILAEKLKLNTFQDTGKKKPQVNAKDNYWLVTARSQSAIHNWFTDLAGSKPLTLLAKKVPILSKKDDVLAYLAKYSVPLLRAAWLIKMTCAYYAAISEAKIKKRQATDPNIEWTQIVTKYLREQLAKVAEFYHGTSSQGNGLTVVPPEMEQALKQWEYNEKLSFYMFQEGMLERHEYLTWILDVLEKIRPTDDDLLKLLLPLMLQYSEEFVQSAYLSRRLAYFCARRLSLLLSDGPNLSAAHSPHMILGPSNPPLAVPRPTAPGPGVGPAQLTCSDFVTCPQHCPLVYGLSCMLQTVTLCCPSALVWNYSTNENKNVNPGSPLDLLQVAPSSLPMPGGNSAFNQQVRAKVYEVEQQIKQRGRAVEVRWLFDKCQESPAGVTISRVLHTLEVLDRHCFDRSDSSNSMETLYHKIFWANQIKDNQEVAPNDEAVVMLLCEWAVSCKRSGKHRAMAVAKLLEKRQAEIEAERCGESEVLDEKESLSSASLTGSSLPVFQNVLLRFLDTQAPSLSDPSSDHEKTEFVNLVLLFSEFTRHDVFSHDAYMCTLISRGDLSITAAPRPHSPNGEAADEHYSKDHDVKLEDRGIVEHVGIDSGTTGIFDDVDKSDFKADFGSEFPIFSPMPVESCESVTPSFEQRISVTSEKSSKRERLRELIFPSNYDLLRHLQYATHFPIPLDESSSHECNQRMILLYGVGKERDEVRHQLKKITKDILKILNKKSTTEMGVEDEGQKVRKTKPETFPTLETVFTKLQQLSYFDQHQVTSQISSNVLEQITSFASGTSYHLPLAHHIQLIFDLMEPALNINGLIDFAIQLLNELSVVEAELLLKSSSLAGSYTTGLCVCIVAVLRRYHACLILSSEQTAQVFEGLCGVVKHVVNPSECSSPERCILAYLYDLYVSCSHLRSKFGDLFSSACSKVKQTIYSNIQPSNSNLLWDPEFMLDFLENPSAHSINYSMLGKILSDNAANRYSFVCNALMNICMGHQDPGRINDIGNLCAELTSCCTMLSSEWLGVVKALCCSSNHVWGFNDLLCSVDVSDLSFHDSLATFIAILIARQCFSLEDVVQHVALPSLLAAACGDPDAEPGARMTCRLLLHLFRTPQVCLLPQETGKLFPGIRSSCDRHLLAAAHNSIEVGAVFAVLKAILMLGDAEIGSNNVSSLKSEEFHERGFLDELNEEEIWGCSHTLKSCRKAVSIETASLSEYARYVLRTICQQEWVGEHCLKEPERLCTDKDLILDPVLSNKQAQKLLQLICYPHGIKECSEGDNPQRQHIRRILQNLDQWTLRQSWLELQLMIKQCMKEPGSGSVAEMNSLLDNIAKATIEVFQQSAELNNNSSNSGIGLFSANSVGNADTSNTRQNGKKTFLSSSERRGVWLVAPLIAKLPTSVQGRVLKAAGEELEKGQHLGSSSKKERDRQKQKSMSLLSQQPFLSLVLTCLKGQDEQREGLLTSLQNQVTQILSNWREERYQDDVKARQMMHEALQLRLNLVGGMFDTVQRSTQWTTDWALLLLQIITSGTVDLQTNNELFTTVLDMLGVLINGTLASDLSNASQGGPEENKRAYMNLVKKLKKELGDKRSESIDKVRQLLPLPRLTCDIVACEPMGSLIDTKGNKIAGFDSIDKKQARANGLQVSTKQKVSPWDLFEGHKNPAPLSWAWFGTVRVDRKVIKYEEQQHLLLYHTHPKPKPRSYYLEPLPLPPEEEEEEPTTPVSQEPERKLGELSDQGKHATDDEKKAKGRKRKSKLSSRAEEYPQSSLYRVPPTYSSLPSPMAHPAPPALWGYSLGGPPPQPGFFLQSQPLAPGGSRVDPTGSFVPVNTKQALSNMLQRRSGSMMQPPSIHGIPPQQQLLQMKLLQQEQQQLLRQQVQARTFQQVEPNVCLKRLCLLSILYVCSVISGVTGGMPGYAGGTWEGLSNPFPPVSAVLVLQSLPHGYPGYPAVPVMERPRQGQHLPQHPAAYGPRFNLLCFPIRLSHQPLQPSSLAGGRLDGASAMGQQRQQQQQLFQVQQQQPGQQLVLGLQPVQPQQPLVSRGDSGCSGEGQEHPRVTCCGMGTMWFLSPFPFLLQFPRPGLQQTQQQQQTAALVRQLQKQLSSNQSQQRGSQYGHPPHF</sequence>
<dbReference type="InterPro" id="IPR021989">
    <property type="entry name" value="Mediator_Med12_catenin-bd"/>
</dbReference>
<dbReference type="GO" id="GO:0016592">
    <property type="term" value="C:mediator complex"/>
    <property type="evidence" value="ECO:0007669"/>
    <property type="project" value="InterPro"/>
</dbReference>
<feature type="compositionally biased region" description="Basic and acidic residues" evidence="8">
    <location>
        <begin position="1754"/>
        <end position="1775"/>
    </location>
</feature>